<evidence type="ECO:0000313" key="1">
    <source>
        <dbReference type="EMBL" id="KAG0557314.1"/>
    </source>
</evidence>
<dbReference type="EMBL" id="CM026432">
    <property type="protein sequence ID" value="KAG0557314.1"/>
    <property type="molecule type" value="Genomic_DNA"/>
</dbReference>
<evidence type="ECO:0000313" key="2">
    <source>
        <dbReference type="Proteomes" id="UP000822688"/>
    </source>
</evidence>
<sequence length="374" mass="41169">MGEPTAPSAETKIYGDGFVSTTEDATEDYIDVWAQQGYTLSGKTEDGFSVFRFNGECHGKNEDLGALDPVEDADIESGLVQTTGRAPVIVKGERAKPLEWTYEYIKTDDRLQFKNERTFSVPGTDQDVEAEVLLHFAADGNAKNHTGFVMKVEQASVTVHNSKNDKNHRGHFLTRLEVKASPVPTVQNIVDGVKPEISDVPAETFDKQKSSTTSGALGFNSTGLTGGLGRSSGSSVTSSKRYHGWTLEKNGREKSLTWIWELEHWADGQPFHLDAPGRVNIKIKDRIMLAPTLPGLPDVFQFNTESGLAAILKPSSEADWLVPNDKLEGVNEFGWDVQVKFCTASVKVKSSFGKPVFEEGKFKALNQRIELKLN</sequence>
<keyword evidence="2" id="KW-1185">Reference proteome</keyword>
<organism evidence="1 2">
    <name type="scientific">Ceratodon purpureus</name>
    <name type="common">Fire moss</name>
    <name type="synonym">Dicranum purpureum</name>
    <dbReference type="NCBI Taxonomy" id="3225"/>
    <lineage>
        <taxon>Eukaryota</taxon>
        <taxon>Viridiplantae</taxon>
        <taxon>Streptophyta</taxon>
        <taxon>Embryophyta</taxon>
        <taxon>Bryophyta</taxon>
        <taxon>Bryophytina</taxon>
        <taxon>Bryopsida</taxon>
        <taxon>Dicranidae</taxon>
        <taxon>Pseudoditrichales</taxon>
        <taxon>Ditrichaceae</taxon>
        <taxon>Ceratodon</taxon>
    </lineage>
</organism>
<dbReference type="Proteomes" id="UP000822688">
    <property type="component" value="Chromosome 11"/>
</dbReference>
<proteinExistence type="predicted"/>
<reference evidence="1 2" key="1">
    <citation type="submission" date="2020-06" db="EMBL/GenBank/DDBJ databases">
        <title>WGS assembly of Ceratodon purpureus strain R40.</title>
        <authorList>
            <person name="Carey S.B."/>
            <person name="Jenkins J."/>
            <person name="Shu S."/>
            <person name="Lovell J.T."/>
            <person name="Sreedasyam A."/>
            <person name="Maumus F."/>
            <person name="Tiley G.P."/>
            <person name="Fernandez-Pozo N."/>
            <person name="Barry K."/>
            <person name="Chen C."/>
            <person name="Wang M."/>
            <person name="Lipzen A."/>
            <person name="Daum C."/>
            <person name="Saski C.A."/>
            <person name="Payton A.C."/>
            <person name="Mcbreen J.C."/>
            <person name="Conrad R.E."/>
            <person name="Kollar L.M."/>
            <person name="Olsson S."/>
            <person name="Huttunen S."/>
            <person name="Landis J.B."/>
            <person name="Wickett N.J."/>
            <person name="Johnson M.G."/>
            <person name="Rensing S.A."/>
            <person name="Grimwood J."/>
            <person name="Schmutz J."/>
            <person name="Mcdaniel S.F."/>
        </authorList>
    </citation>
    <scope>NUCLEOTIDE SEQUENCE [LARGE SCALE GENOMIC DNA]</scope>
    <source>
        <strain evidence="1 2">R40</strain>
    </source>
</reference>
<name>A0A8T0GG70_CERPU</name>
<accession>A0A8T0GG70</accession>
<gene>
    <name evidence="1" type="ORF">KC19_11G119500</name>
</gene>
<protein>
    <submittedName>
        <fullName evidence="1">Uncharacterized protein</fullName>
    </submittedName>
</protein>
<comment type="caution">
    <text evidence="1">The sequence shown here is derived from an EMBL/GenBank/DDBJ whole genome shotgun (WGS) entry which is preliminary data.</text>
</comment>
<dbReference type="AlphaFoldDB" id="A0A8T0GG70"/>